<accession>A0A1Z4GLU5</accession>
<dbReference type="EMBL" id="AP018174">
    <property type="protein sequence ID" value="BAY18449.1"/>
    <property type="molecule type" value="Genomic_DNA"/>
</dbReference>
<name>A0A1Z4GLU5_9CYAN</name>
<proteinExistence type="predicted"/>
<organism evidence="1 2">
    <name type="scientific">Anabaenopsis circularis NIES-21</name>
    <dbReference type="NCBI Taxonomy" id="1085406"/>
    <lineage>
        <taxon>Bacteria</taxon>
        <taxon>Bacillati</taxon>
        <taxon>Cyanobacteriota</taxon>
        <taxon>Cyanophyceae</taxon>
        <taxon>Nostocales</taxon>
        <taxon>Nodulariaceae</taxon>
        <taxon>Anabaenopsis</taxon>
    </lineage>
</organism>
<protein>
    <submittedName>
        <fullName evidence="1">Uncharacterized protein</fullName>
    </submittedName>
</protein>
<reference evidence="1 2" key="1">
    <citation type="submission" date="2017-06" db="EMBL/GenBank/DDBJ databases">
        <title>Genome sequencing of cyanobaciteial culture collection at National Institute for Environmental Studies (NIES).</title>
        <authorList>
            <person name="Hirose Y."/>
            <person name="Shimura Y."/>
            <person name="Fujisawa T."/>
            <person name="Nakamura Y."/>
            <person name="Kawachi M."/>
        </authorList>
    </citation>
    <scope>NUCLEOTIDE SEQUENCE [LARGE SCALE GENOMIC DNA]</scope>
    <source>
        <strain evidence="1 2">NIES-21</strain>
    </source>
</reference>
<dbReference type="AlphaFoldDB" id="A0A1Z4GLU5"/>
<evidence type="ECO:0000313" key="2">
    <source>
        <dbReference type="Proteomes" id="UP000218287"/>
    </source>
</evidence>
<sequence>MSQCNSLSPRVILEQISKGKFKELVKNTAIKLSFVVF</sequence>
<gene>
    <name evidence="1" type="ORF">NIES21_42960</name>
</gene>
<keyword evidence="2" id="KW-1185">Reference proteome</keyword>
<evidence type="ECO:0000313" key="1">
    <source>
        <dbReference type="EMBL" id="BAY18449.1"/>
    </source>
</evidence>
<dbReference type="Proteomes" id="UP000218287">
    <property type="component" value="Chromosome"/>
</dbReference>